<reference evidence="3" key="3">
    <citation type="submission" date="2018-08" db="UniProtKB">
        <authorList>
            <consortium name="EnsemblPlants"/>
        </authorList>
    </citation>
    <scope>IDENTIFICATION</scope>
    <source>
        <strain evidence="3">cv. Bd21</strain>
    </source>
</reference>
<gene>
    <name evidence="2" type="ORF">BRADI_3g18622v3</name>
</gene>
<dbReference type="EnsemblPlants" id="KQJ95703">
    <property type="protein sequence ID" value="KQJ95703"/>
    <property type="gene ID" value="BRADI_3g18622v3"/>
</dbReference>
<organism evidence="2">
    <name type="scientific">Brachypodium distachyon</name>
    <name type="common">Purple false brome</name>
    <name type="synonym">Trachynia distachya</name>
    <dbReference type="NCBI Taxonomy" id="15368"/>
    <lineage>
        <taxon>Eukaryota</taxon>
        <taxon>Viridiplantae</taxon>
        <taxon>Streptophyta</taxon>
        <taxon>Embryophyta</taxon>
        <taxon>Tracheophyta</taxon>
        <taxon>Spermatophyta</taxon>
        <taxon>Magnoliopsida</taxon>
        <taxon>Liliopsida</taxon>
        <taxon>Poales</taxon>
        <taxon>Poaceae</taxon>
        <taxon>BOP clade</taxon>
        <taxon>Pooideae</taxon>
        <taxon>Stipodae</taxon>
        <taxon>Brachypodieae</taxon>
        <taxon>Brachypodium</taxon>
    </lineage>
</organism>
<dbReference type="Gramene" id="KQJ95703">
    <property type="protein sequence ID" value="KQJ95703"/>
    <property type="gene ID" value="BRADI_3g18622v3"/>
</dbReference>
<reference evidence="2" key="2">
    <citation type="submission" date="2017-06" db="EMBL/GenBank/DDBJ databases">
        <title>WGS assembly of Brachypodium distachyon.</title>
        <authorList>
            <consortium name="The International Brachypodium Initiative"/>
            <person name="Lucas S."/>
            <person name="Harmon-Smith M."/>
            <person name="Lail K."/>
            <person name="Tice H."/>
            <person name="Grimwood J."/>
            <person name="Bruce D."/>
            <person name="Barry K."/>
            <person name="Shu S."/>
            <person name="Lindquist E."/>
            <person name="Wang M."/>
            <person name="Pitluck S."/>
            <person name="Vogel J.P."/>
            <person name="Garvin D.F."/>
            <person name="Mockler T.C."/>
            <person name="Schmutz J."/>
            <person name="Rokhsar D."/>
            <person name="Bevan M.W."/>
        </authorList>
    </citation>
    <scope>NUCLEOTIDE SEQUENCE</scope>
    <source>
        <strain evidence="2">Bd21</strain>
    </source>
</reference>
<feature type="region of interest" description="Disordered" evidence="1">
    <location>
        <begin position="1"/>
        <end position="82"/>
    </location>
</feature>
<sequence>MRGLRAKERPNGGGRRQPTQSAARRLSSSGPTYRSFPRCKVTASSSLARRPAVAYSPSGRPDIAESSSPSIRPAARQPRLPASRSPALLRLFQSADAAPPSLIVLALAVAHREKKITRSQVSGSQVYTHGRIDEYDLA</sequence>
<dbReference type="Proteomes" id="UP000008810">
    <property type="component" value="Chromosome 3"/>
</dbReference>
<reference evidence="2 3" key="1">
    <citation type="journal article" date="2010" name="Nature">
        <title>Genome sequencing and analysis of the model grass Brachypodium distachyon.</title>
        <authorList>
            <consortium name="International Brachypodium Initiative"/>
        </authorList>
    </citation>
    <scope>NUCLEOTIDE SEQUENCE [LARGE SCALE GENOMIC DNA]</scope>
    <source>
        <strain evidence="2 3">Bd21</strain>
    </source>
</reference>
<proteinExistence type="predicted"/>
<name>A0A0Q3JBM1_BRADI</name>
<dbReference type="EMBL" id="CM000882">
    <property type="protein sequence ID" value="KQJ95704.1"/>
    <property type="molecule type" value="Genomic_DNA"/>
</dbReference>
<dbReference type="EnsemblPlants" id="KQJ95704">
    <property type="protein sequence ID" value="KQJ95704"/>
    <property type="gene ID" value="BRADI_3g18622v3"/>
</dbReference>
<dbReference type="AlphaFoldDB" id="A0A0Q3JBM1"/>
<accession>A0A0Q3JBM1</accession>
<keyword evidence="4" id="KW-1185">Reference proteome</keyword>
<feature type="compositionally biased region" description="Polar residues" evidence="1">
    <location>
        <begin position="17"/>
        <end position="32"/>
    </location>
</feature>
<evidence type="ECO:0000313" key="2">
    <source>
        <dbReference type="EMBL" id="KQJ95704.1"/>
    </source>
</evidence>
<evidence type="ECO:0000313" key="4">
    <source>
        <dbReference type="Proteomes" id="UP000008810"/>
    </source>
</evidence>
<protein>
    <submittedName>
        <fullName evidence="2 3">Uncharacterized protein</fullName>
    </submittedName>
</protein>
<evidence type="ECO:0000256" key="1">
    <source>
        <dbReference type="SAM" id="MobiDB-lite"/>
    </source>
</evidence>
<dbReference type="Gramene" id="KQJ95704">
    <property type="protein sequence ID" value="KQJ95704"/>
    <property type="gene ID" value="BRADI_3g18622v3"/>
</dbReference>
<dbReference type="ExpressionAtlas" id="A0A0Q3JBM1">
    <property type="expression patterns" value="differential"/>
</dbReference>
<feature type="compositionally biased region" description="Basic and acidic residues" evidence="1">
    <location>
        <begin position="1"/>
        <end position="10"/>
    </location>
</feature>
<evidence type="ECO:0000313" key="3">
    <source>
        <dbReference type="EnsemblPlants" id="KQJ95703"/>
    </source>
</evidence>
<dbReference type="EMBL" id="CM000882">
    <property type="protein sequence ID" value="KQJ95703.1"/>
    <property type="molecule type" value="Genomic_DNA"/>
</dbReference>